<keyword evidence="3" id="KW-0813">Transport</keyword>
<dbReference type="InterPro" id="IPR051401">
    <property type="entry name" value="GtrA_CellWall_Glycosyl"/>
</dbReference>
<dbReference type="Pfam" id="PF04138">
    <property type="entry name" value="GtrA_DPMS_TM"/>
    <property type="match status" value="1"/>
</dbReference>
<evidence type="ECO:0000256" key="1">
    <source>
        <dbReference type="ARBA" id="ARBA00004141"/>
    </source>
</evidence>
<keyword evidence="4" id="KW-0812">Transmembrane</keyword>
<comment type="caution">
    <text evidence="9">The sequence shown here is derived from an EMBL/GenBank/DDBJ whole genome shotgun (WGS) entry which is preliminary data.</text>
</comment>
<evidence type="ECO:0000256" key="5">
    <source>
        <dbReference type="ARBA" id="ARBA00022989"/>
    </source>
</evidence>
<reference evidence="9 10" key="1">
    <citation type="submission" date="2018-08" db="EMBL/GenBank/DDBJ databases">
        <authorList>
            <consortium name="PulseNet: The National Subtyping Network for Foodborne Disease Surveillance"/>
            <person name="Tarr C.L."/>
            <person name="Trees E."/>
            <person name="Katz L.S."/>
            <person name="Carleton-Romer H.A."/>
            <person name="Stroika S."/>
            <person name="Kucerova Z."/>
            <person name="Roache K.F."/>
            <person name="Sabol A.L."/>
            <person name="Besser J."/>
            <person name="Gerner-Smidt P."/>
        </authorList>
    </citation>
    <scope>NUCLEOTIDE SEQUENCE [LARGE SCALE GENOMIC DNA]</scope>
    <source>
        <strain evidence="9 10">PNUSAE011918</strain>
    </source>
</reference>
<proteinExistence type="inferred from homology"/>
<accession>A0A8H1TBI6</accession>
<dbReference type="AlphaFoldDB" id="A0A8H1TBI6"/>
<evidence type="ECO:0000256" key="2">
    <source>
        <dbReference type="ARBA" id="ARBA00009399"/>
    </source>
</evidence>
<dbReference type="InterPro" id="IPR016480">
    <property type="entry name" value="Glc_translocase_bactprenl-link"/>
</dbReference>
<evidence type="ECO:0000313" key="10">
    <source>
        <dbReference type="Proteomes" id="UP000567387"/>
    </source>
</evidence>
<comment type="function">
    <text evidence="7">Involved in O antigen modification. Involved in the translocation of bactoprenol-linked glucose across the cytoplasmic membrane.</text>
</comment>
<dbReference type="InterPro" id="IPR007267">
    <property type="entry name" value="GtrA_DPMS_TM"/>
</dbReference>
<evidence type="ECO:0000256" key="6">
    <source>
        <dbReference type="ARBA" id="ARBA00023136"/>
    </source>
</evidence>
<evidence type="ECO:0000256" key="4">
    <source>
        <dbReference type="ARBA" id="ARBA00022692"/>
    </source>
</evidence>
<sequence length="131" mass="14816">MIDFISFPKSLIEFMIKIFSRYVSVGVINTLIHWGVFAVIIYYFDAKQSVANLISFFVAVTFSFFINAKFTFKSEATSFKYLIFVTFMGVMAFTTGKIADYLSIPGIATLIFFSGISLVLGFAYSNFVVFK</sequence>
<comment type="similarity">
    <text evidence="2">Belongs to the GtrA family.</text>
</comment>
<keyword evidence="6" id="KW-0472">Membrane</keyword>
<dbReference type="Proteomes" id="UP000567387">
    <property type="component" value="Unassembled WGS sequence"/>
</dbReference>
<keyword evidence="5" id="KW-1133">Transmembrane helix</keyword>
<evidence type="ECO:0000313" key="9">
    <source>
        <dbReference type="EMBL" id="EFA8786322.1"/>
    </source>
</evidence>
<organism evidence="9 10">
    <name type="scientific">Escherichia coli</name>
    <dbReference type="NCBI Taxonomy" id="562"/>
    <lineage>
        <taxon>Bacteria</taxon>
        <taxon>Pseudomonadati</taxon>
        <taxon>Pseudomonadota</taxon>
        <taxon>Gammaproteobacteria</taxon>
        <taxon>Enterobacterales</taxon>
        <taxon>Enterobacteriaceae</taxon>
        <taxon>Escherichia</taxon>
    </lineage>
</organism>
<dbReference type="PANTHER" id="PTHR38459:SF1">
    <property type="entry name" value="PROPHAGE BACTOPRENOL-LINKED GLUCOSE TRANSLOCASE HOMOLOG"/>
    <property type="match status" value="1"/>
</dbReference>
<dbReference type="PANTHER" id="PTHR38459">
    <property type="entry name" value="PROPHAGE BACTOPRENOL-LINKED GLUCOSE TRANSLOCASE HOMOLOG"/>
    <property type="match status" value="1"/>
</dbReference>
<name>A0A8H1TBI6_ECOLX</name>
<gene>
    <name evidence="9" type="ORF">C2R31_004239</name>
</gene>
<dbReference type="GO" id="GO:0005886">
    <property type="term" value="C:plasma membrane"/>
    <property type="evidence" value="ECO:0007669"/>
    <property type="project" value="TreeGrafter"/>
</dbReference>
<feature type="domain" description="GtrA/DPMS transmembrane" evidence="8">
    <location>
        <begin position="21"/>
        <end position="130"/>
    </location>
</feature>
<evidence type="ECO:0000256" key="3">
    <source>
        <dbReference type="ARBA" id="ARBA00022448"/>
    </source>
</evidence>
<evidence type="ECO:0000259" key="8">
    <source>
        <dbReference type="Pfam" id="PF04138"/>
    </source>
</evidence>
<protein>
    <submittedName>
        <fullName evidence="9">GtrA family protein</fullName>
    </submittedName>
</protein>
<dbReference type="PIRSF" id="PIRSF006298">
    <property type="entry name" value="GtrA_prd"/>
    <property type="match status" value="1"/>
</dbReference>
<evidence type="ECO:0000256" key="7">
    <source>
        <dbReference type="ARBA" id="ARBA00025595"/>
    </source>
</evidence>
<dbReference type="GO" id="GO:0000271">
    <property type="term" value="P:polysaccharide biosynthetic process"/>
    <property type="evidence" value="ECO:0007669"/>
    <property type="project" value="InterPro"/>
</dbReference>
<comment type="subcellular location">
    <subcellularLocation>
        <location evidence="1">Membrane</location>
        <topology evidence="1">Multi-pass membrane protein</topology>
    </subcellularLocation>
</comment>
<dbReference type="EMBL" id="AASCBU010000026">
    <property type="protein sequence ID" value="EFA8786322.1"/>
    <property type="molecule type" value="Genomic_DNA"/>
</dbReference>